<name>A0A495J5W9_9SPHI</name>
<proteinExistence type="predicted"/>
<evidence type="ECO:0000313" key="2">
    <source>
        <dbReference type="EMBL" id="RKR84267.1"/>
    </source>
</evidence>
<dbReference type="Pfam" id="PF26110">
    <property type="entry name" value="GAPS4b_N"/>
    <property type="match status" value="1"/>
</dbReference>
<protein>
    <recommendedName>
        <fullName evidence="1">GAPS4b N-terminal domain-containing protein</fullName>
    </recommendedName>
</protein>
<accession>A0A495J5W9</accession>
<evidence type="ECO:0000259" key="1">
    <source>
        <dbReference type="Pfam" id="PF26110"/>
    </source>
</evidence>
<dbReference type="OrthoDB" id="2680312at2"/>
<dbReference type="EMBL" id="RBKU01000001">
    <property type="protein sequence ID" value="RKR84267.1"/>
    <property type="molecule type" value="Genomic_DNA"/>
</dbReference>
<keyword evidence="3" id="KW-1185">Reference proteome</keyword>
<dbReference type="Proteomes" id="UP000268007">
    <property type="component" value="Unassembled WGS sequence"/>
</dbReference>
<reference evidence="2 3" key="1">
    <citation type="submission" date="2018-10" db="EMBL/GenBank/DDBJ databases">
        <title>Genomic Encyclopedia of Archaeal and Bacterial Type Strains, Phase II (KMG-II): from individual species to whole genera.</title>
        <authorList>
            <person name="Goeker M."/>
        </authorList>
    </citation>
    <scope>NUCLEOTIDE SEQUENCE [LARGE SCALE GENOMIC DNA]</scope>
    <source>
        <strain evidence="2 3">DSM 18602</strain>
    </source>
</reference>
<feature type="domain" description="GAPS4b N-terminal" evidence="1">
    <location>
        <begin position="16"/>
        <end position="78"/>
    </location>
</feature>
<dbReference type="AlphaFoldDB" id="A0A495J5W9"/>
<gene>
    <name evidence="2" type="ORF">BDD43_4499</name>
</gene>
<dbReference type="InterPro" id="IPR058955">
    <property type="entry name" value="GAPS4b_N"/>
</dbReference>
<dbReference type="RefSeq" id="WP_121199784.1">
    <property type="nucleotide sequence ID" value="NZ_RBKU01000001.1"/>
</dbReference>
<sequence>MKKSLKSIDKILPFGEAIRGFLNQSFLTETDIKLFLRNRGVFLYDYSKNNSVSFITSTLISPGEFDSLKESQGTREDNPKRTNEIFQWEGDKTLKEAINENKSQILTALIPNNCNFRLLSTPIVHFDSSNDNEAKIILEIERDDLNKSWYESKSSFKAEVFLNLDTTKKQLRLTKTHTSEETKQVLSILSKNLKSSFSDRGYIDKSKKAENIIFKDFTHENRFYFLFNLANKLNNNVLKVEYKDISDIEFKPDPSIQLPDELKWMNDKSKVILRGKSIQNTDFLLKTDNYQLLILWSVEALYRFDIGGIQGTFTLQIGFPDYSRNDYEEAELIIVPNKCYIFDRSHVMKKNEITKRLLDEIDRIKFDIYDKFKSA</sequence>
<organism evidence="2 3">
    <name type="scientific">Mucilaginibacter gracilis</name>
    <dbReference type="NCBI Taxonomy" id="423350"/>
    <lineage>
        <taxon>Bacteria</taxon>
        <taxon>Pseudomonadati</taxon>
        <taxon>Bacteroidota</taxon>
        <taxon>Sphingobacteriia</taxon>
        <taxon>Sphingobacteriales</taxon>
        <taxon>Sphingobacteriaceae</taxon>
        <taxon>Mucilaginibacter</taxon>
    </lineage>
</organism>
<evidence type="ECO:0000313" key="3">
    <source>
        <dbReference type="Proteomes" id="UP000268007"/>
    </source>
</evidence>
<comment type="caution">
    <text evidence="2">The sequence shown here is derived from an EMBL/GenBank/DDBJ whole genome shotgun (WGS) entry which is preliminary data.</text>
</comment>